<dbReference type="InterPro" id="IPR016032">
    <property type="entry name" value="Sig_transdc_resp-reg_C-effctor"/>
</dbReference>
<feature type="transmembrane region" description="Helical" evidence="5">
    <location>
        <begin position="242"/>
        <end position="261"/>
    </location>
</feature>
<dbReference type="Gene3D" id="1.10.10.10">
    <property type="entry name" value="Winged helix-like DNA-binding domain superfamily/Winged helix DNA-binding domain"/>
    <property type="match status" value="1"/>
</dbReference>
<dbReference type="AlphaFoldDB" id="A0A6I5ZV86"/>
<dbReference type="PRINTS" id="PR00038">
    <property type="entry name" value="HTHLUXR"/>
</dbReference>
<evidence type="ECO:0000313" key="7">
    <source>
        <dbReference type="EMBL" id="QGP93784.1"/>
    </source>
</evidence>
<feature type="region of interest" description="Disordered" evidence="4">
    <location>
        <begin position="483"/>
        <end position="507"/>
    </location>
</feature>
<evidence type="ECO:0000256" key="3">
    <source>
        <dbReference type="ARBA" id="ARBA00023163"/>
    </source>
</evidence>
<organism evidence="7 8">
    <name type="scientific">Neomoorella glycerini</name>
    <dbReference type="NCBI Taxonomy" id="55779"/>
    <lineage>
        <taxon>Bacteria</taxon>
        <taxon>Bacillati</taxon>
        <taxon>Bacillota</taxon>
        <taxon>Clostridia</taxon>
        <taxon>Neomoorellales</taxon>
        <taxon>Neomoorellaceae</taxon>
        <taxon>Neomoorella</taxon>
    </lineage>
</organism>
<accession>A0A6I5ZV86</accession>
<feature type="transmembrane region" description="Helical" evidence="5">
    <location>
        <begin position="385"/>
        <end position="404"/>
    </location>
</feature>
<dbReference type="Proteomes" id="UP000425916">
    <property type="component" value="Chromosome"/>
</dbReference>
<evidence type="ECO:0000259" key="6">
    <source>
        <dbReference type="PROSITE" id="PS50043"/>
    </source>
</evidence>
<dbReference type="PANTHER" id="PTHR44688:SF16">
    <property type="entry name" value="DNA-BINDING TRANSCRIPTIONAL ACTIVATOR DEVR_DOSR"/>
    <property type="match status" value="1"/>
</dbReference>
<feature type="compositionally biased region" description="Basic and acidic residues" evidence="4">
    <location>
        <begin position="494"/>
        <end position="507"/>
    </location>
</feature>
<dbReference type="GO" id="GO:0006355">
    <property type="term" value="P:regulation of DNA-templated transcription"/>
    <property type="evidence" value="ECO:0007669"/>
    <property type="project" value="InterPro"/>
</dbReference>
<feature type="transmembrane region" description="Helical" evidence="5">
    <location>
        <begin position="94"/>
        <end position="112"/>
    </location>
</feature>
<dbReference type="InterPro" id="IPR036388">
    <property type="entry name" value="WH-like_DNA-bd_sf"/>
</dbReference>
<evidence type="ECO:0000256" key="5">
    <source>
        <dbReference type="SAM" id="Phobius"/>
    </source>
</evidence>
<reference evidence="7 8" key="1">
    <citation type="submission" date="2019-11" db="EMBL/GenBank/DDBJ databases">
        <title>Genome sequence of Moorella glycerini DSM11254.</title>
        <authorList>
            <person name="Poehlein A."/>
            <person name="Boeer T."/>
            <person name="Daniel R."/>
        </authorList>
    </citation>
    <scope>NUCLEOTIDE SEQUENCE [LARGE SCALE GENOMIC DNA]</scope>
    <source>
        <strain evidence="7 8">DSM 11254</strain>
    </source>
</reference>
<evidence type="ECO:0000256" key="2">
    <source>
        <dbReference type="ARBA" id="ARBA00023125"/>
    </source>
</evidence>
<keyword evidence="3" id="KW-0804">Transcription</keyword>
<feature type="transmembrane region" description="Helical" evidence="5">
    <location>
        <begin position="202"/>
        <end position="221"/>
    </location>
</feature>
<keyword evidence="5" id="KW-1133">Transmembrane helix</keyword>
<keyword evidence="2" id="KW-0238">DNA-binding</keyword>
<dbReference type="GO" id="GO:0003677">
    <property type="term" value="F:DNA binding"/>
    <property type="evidence" value="ECO:0007669"/>
    <property type="project" value="UniProtKB-KW"/>
</dbReference>
<keyword evidence="5" id="KW-0472">Membrane</keyword>
<name>A0A6I5ZV86_9FIRM</name>
<dbReference type="PROSITE" id="PS50043">
    <property type="entry name" value="HTH_LUXR_2"/>
    <property type="match status" value="1"/>
</dbReference>
<feature type="transmembrane region" description="Helical" evidence="5">
    <location>
        <begin position="267"/>
        <end position="288"/>
    </location>
</feature>
<keyword evidence="5" id="KW-0812">Transmembrane</keyword>
<dbReference type="SUPFAM" id="SSF46894">
    <property type="entry name" value="C-terminal effector domain of the bipartite response regulators"/>
    <property type="match status" value="1"/>
</dbReference>
<feature type="transmembrane region" description="Helical" evidence="5">
    <location>
        <begin position="355"/>
        <end position="379"/>
    </location>
</feature>
<feature type="transmembrane region" description="Helical" evidence="5">
    <location>
        <begin position="146"/>
        <end position="167"/>
    </location>
</feature>
<sequence length="507" mass="53460">MEGWGCTGKTRLELVWQSREKAVRRRKNIVEKYYGLDSLNVPTELEQMLLHMLFRKVQEEFALVASGWGLWSWLLVFSFYGPLSGLPPFDRPCLLHSFAAAHALGFLGYGLGRGRGFLSGRGPLLCAAAAALLFPAAFLVPLPPGLFFSAAAGLASASPVLSWALALSGRKDRVSLFVLTAAGANVLCQLYFAGALRLSSSPWAALSVPTAGYVVGSCLLGGPRGPVEREPCGSPARGAGPILLFIAAVYPVGSFFYRTFMPLAGRHFFECFGFLPYASALALGALLLRRLPLAALAGLSISVLGLSLLGPGFFPGAGHPAFAAACSGILLGLGFADLFLWLSLLEKASAGHHRVLGLCLSANVAVLGVVGTLANVAGFTAAFRAPHAAFAGAALLFALTPPVLSRLGAAGTPEAASGGLARLTRAERKVLDLLLTDLSYQEIANRLSLSPNTVKYHVRNIYRKAGCSSRQELCAACGRVDAESKQDNALPPDDFSRRAGERAGIET</sequence>
<proteinExistence type="predicted"/>
<dbReference type="PANTHER" id="PTHR44688">
    <property type="entry name" value="DNA-BINDING TRANSCRIPTIONAL ACTIVATOR DEVR_DOSR"/>
    <property type="match status" value="1"/>
</dbReference>
<feature type="transmembrane region" description="Helical" evidence="5">
    <location>
        <begin position="61"/>
        <end position="82"/>
    </location>
</feature>
<protein>
    <submittedName>
        <fullName evidence="7">Bacterial regulatory protein, luxR family</fullName>
    </submittedName>
</protein>
<gene>
    <name evidence="7" type="ORF">MGLY_32070</name>
</gene>
<feature type="transmembrane region" description="Helical" evidence="5">
    <location>
        <begin position="124"/>
        <end position="140"/>
    </location>
</feature>
<feature type="domain" description="HTH luxR-type" evidence="6">
    <location>
        <begin position="416"/>
        <end position="481"/>
    </location>
</feature>
<dbReference type="Pfam" id="PF00196">
    <property type="entry name" value="GerE"/>
    <property type="match status" value="1"/>
</dbReference>
<evidence type="ECO:0000256" key="4">
    <source>
        <dbReference type="SAM" id="MobiDB-lite"/>
    </source>
</evidence>
<keyword evidence="8" id="KW-1185">Reference proteome</keyword>
<dbReference type="CDD" id="cd06170">
    <property type="entry name" value="LuxR_C_like"/>
    <property type="match status" value="1"/>
</dbReference>
<evidence type="ECO:0000313" key="8">
    <source>
        <dbReference type="Proteomes" id="UP000425916"/>
    </source>
</evidence>
<dbReference type="SMART" id="SM00421">
    <property type="entry name" value="HTH_LUXR"/>
    <property type="match status" value="1"/>
</dbReference>
<feature type="transmembrane region" description="Helical" evidence="5">
    <location>
        <begin position="174"/>
        <end position="196"/>
    </location>
</feature>
<feature type="transmembrane region" description="Helical" evidence="5">
    <location>
        <begin position="320"/>
        <end position="343"/>
    </location>
</feature>
<feature type="transmembrane region" description="Helical" evidence="5">
    <location>
        <begin position="295"/>
        <end position="314"/>
    </location>
</feature>
<dbReference type="InterPro" id="IPR000792">
    <property type="entry name" value="Tscrpt_reg_LuxR_C"/>
</dbReference>
<dbReference type="EMBL" id="CP046244">
    <property type="protein sequence ID" value="QGP93784.1"/>
    <property type="molecule type" value="Genomic_DNA"/>
</dbReference>
<dbReference type="PROSITE" id="PS00622">
    <property type="entry name" value="HTH_LUXR_1"/>
    <property type="match status" value="1"/>
</dbReference>
<evidence type="ECO:0000256" key="1">
    <source>
        <dbReference type="ARBA" id="ARBA00023015"/>
    </source>
</evidence>
<keyword evidence="1" id="KW-0805">Transcription regulation</keyword>